<keyword evidence="1" id="KW-0812">Transmembrane</keyword>
<feature type="transmembrane region" description="Helical" evidence="1">
    <location>
        <begin position="24"/>
        <end position="48"/>
    </location>
</feature>
<gene>
    <name evidence="2" type="ORF">DPM12_09230</name>
</gene>
<dbReference type="EMBL" id="QMIG01000006">
    <property type="protein sequence ID" value="RAW15422.1"/>
    <property type="molecule type" value="Genomic_DNA"/>
</dbReference>
<name>A0A329QVT8_9ACTN</name>
<evidence type="ECO:0000313" key="2">
    <source>
        <dbReference type="EMBL" id="RAW15422.1"/>
    </source>
</evidence>
<evidence type="ECO:0000313" key="3">
    <source>
        <dbReference type="Proteomes" id="UP000250462"/>
    </source>
</evidence>
<reference evidence="2 3" key="1">
    <citation type="submission" date="2018-06" db="EMBL/GenBank/DDBJ databases">
        <title>Phytoactinopolyspora halophila sp. nov., a novel halophilic actinomycete isolated from a saline soil in China.</title>
        <authorList>
            <person name="Tang S.-K."/>
        </authorList>
    </citation>
    <scope>NUCLEOTIDE SEQUENCE [LARGE SCALE GENOMIC DNA]</scope>
    <source>
        <strain evidence="2 3">YIM 96934</strain>
    </source>
</reference>
<protein>
    <submittedName>
        <fullName evidence="2">Uncharacterized protein</fullName>
    </submittedName>
</protein>
<dbReference type="Proteomes" id="UP000250462">
    <property type="component" value="Unassembled WGS sequence"/>
</dbReference>
<organism evidence="2 3">
    <name type="scientific">Phytoactinopolyspora halophila</name>
    <dbReference type="NCBI Taxonomy" id="1981511"/>
    <lineage>
        <taxon>Bacteria</taxon>
        <taxon>Bacillati</taxon>
        <taxon>Actinomycetota</taxon>
        <taxon>Actinomycetes</taxon>
        <taxon>Jiangellales</taxon>
        <taxon>Jiangellaceae</taxon>
        <taxon>Phytoactinopolyspora</taxon>
    </lineage>
</organism>
<sequence length="166" mass="17099">MDEHDQTGRTAGEPAGDGRVTQQALIAVTCAVMVVGIGIGLVIGATAFDSDTEGDLAVAESADDTAAESSRFEAAKDACAAESSYITVLDDGSALEVLGAGEERPGATLDEVFCVLDELAVPESTVSRMTSTRALDGTLDASWDDVAASWSYHPDNGLTIILEGRS</sequence>
<dbReference type="OrthoDB" id="3261230at2"/>
<dbReference type="AlphaFoldDB" id="A0A329QVT8"/>
<dbReference type="RefSeq" id="WP_112258025.1">
    <property type="nucleotide sequence ID" value="NZ_QMIG01000006.1"/>
</dbReference>
<keyword evidence="1" id="KW-1133">Transmembrane helix</keyword>
<evidence type="ECO:0000256" key="1">
    <source>
        <dbReference type="SAM" id="Phobius"/>
    </source>
</evidence>
<accession>A0A329QVT8</accession>
<keyword evidence="3" id="KW-1185">Reference proteome</keyword>
<keyword evidence="1" id="KW-0472">Membrane</keyword>
<comment type="caution">
    <text evidence="2">The sequence shown here is derived from an EMBL/GenBank/DDBJ whole genome shotgun (WGS) entry which is preliminary data.</text>
</comment>
<proteinExistence type="predicted"/>